<evidence type="ECO:0000256" key="8">
    <source>
        <dbReference type="ARBA" id="ARBA00022898"/>
    </source>
</evidence>
<evidence type="ECO:0000256" key="5">
    <source>
        <dbReference type="ARBA" id="ARBA00018679"/>
    </source>
</evidence>
<evidence type="ECO:0000256" key="11">
    <source>
        <dbReference type="NCBIfam" id="TIGR00260"/>
    </source>
</evidence>
<comment type="cofactor">
    <cofactor evidence="1 12">
        <name>pyridoxal 5'-phosphate</name>
        <dbReference type="ChEBI" id="CHEBI:597326"/>
    </cofactor>
</comment>
<keyword evidence="6" id="KW-0028">Amino-acid biosynthesis</keyword>
<accession>A0A418W590</accession>
<dbReference type="EC" id="4.2.3.1" evidence="4 11"/>
<evidence type="ECO:0000256" key="2">
    <source>
        <dbReference type="ARBA" id="ARBA00004979"/>
    </source>
</evidence>
<evidence type="ECO:0000256" key="10">
    <source>
        <dbReference type="ARBA" id="ARBA00049144"/>
    </source>
</evidence>
<dbReference type="PANTHER" id="PTHR42690:SF1">
    <property type="entry name" value="THREONINE SYNTHASE-LIKE 2"/>
    <property type="match status" value="1"/>
</dbReference>
<evidence type="ECO:0000259" key="14">
    <source>
        <dbReference type="Pfam" id="PF14821"/>
    </source>
</evidence>
<keyword evidence="7" id="KW-0791">Threonine biosynthesis</keyword>
<dbReference type="AlphaFoldDB" id="A0A418W590"/>
<keyword evidence="16" id="KW-1185">Reference proteome</keyword>
<dbReference type="Proteomes" id="UP000283458">
    <property type="component" value="Unassembled WGS sequence"/>
</dbReference>
<comment type="catalytic activity">
    <reaction evidence="10">
        <text>O-phospho-L-homoserine + H2O = L-threonine + phosphate</text>
        <dbReference type="Rhea" id="RHEA:10840"/>
        <dbReference type="ChEBI" id="CHEBI:15377"/>
        <dbReference type="ChEBI" id="CHEBI:43474"/>
        <dbReference type="ChEBI" id="CHEBI:57590"/>
        <dbReference type="ChEBI" id="CHEBI:57926"/>
        <dbReference type="EC" id="4.2.3.1"/>
    </reaction>
</comment>
<evidence type="ECO:0000313" key="16">
    <source>
        <dbReference type="Proteomes" id="UP000283458"/>
    </source>
</evidence>
<keyword evidence="8 12" id="KW-0663">Pyridoxal phosphate</keyword>
<dbReference type="PROSITE" id="PS00165">
    <property type="entry name" value="DEHYDRATASE_SER_THR"/>
    <property type="match status" value="1"/>
</dbReference>
<comment type="pathway">
    <text evidence="2">Amino-acid biosynthesis; L-threonine biosynthesis; L-threonine from L-aspartate: step 5/5.</text>
</comment>
<evidence type="ECO:0000313" key="15">
    <source>
        <dbReference type="EMBL" id="RJF85124.1"/>
    </source>
</evidence>
<dbReference type="Pfam" id="PF14821">
    <property type="entry name" value="Thr_synth_N"/>
    <property type="match status" value="1"/>
</dbReference>
<feature type="domain" description="Tryptophan synthase beta chain-like PALP" evidence="13">
    <location>
        <begin position="87"/>
        <end position="332"/>
    </location>
</feature>
<dbReference type="Pfam" id="PF00291">
    <property type="entry name" value="PALP"/>
    <property type="match status" value="1"/>
</dbReference>
<dbReference type="InterPro" id="IPR000634">
    <property type="entry name" value="Ser/Thr_deHydtase_PyrdxlP-BS"/>
</dbReference>
<dbReference type="Pfam" id="PF24857">
    <property type="entry name" value="THR4_C"/>
    <property type="match status" value="1"/>
</dbReference>
<evidence type="ECO:0000256" key="3">
    <source>
        <dbReference type="ARBA" id="ARBA00005517"/>
    </source>
</evidence>
<dbReference type="NCBIfam" id="TIGR00260">
    <property type="entry name" value="thrC"/>
    <property type="match status" value="1"/>
</dbReference>
<dbReference type="GO" id="GO:0030170">
    <property type="term" value="F:pyridoxal phosphate binding"/>
    <property type="evidence" value="ECO:0007669"/>
    <property type="project" value="InterPro"/>
</dbReference>
<evidence type="ECO:0000259" key="13">
    <source>
        <dbReference type="Pfam" id="PF00291"/>
    </source>
</evidence>
<evidence type="ECO:0000256" key="9">
    <source>
        <dbReference type="ARBA" id="ARBA00023239"/>
    </source>
</evidence>
<dbReference type="InterPro" id="IPR051166">
    <property type="entry name" value="Threonine_Synthase"/>
</dbReference>
<dbReference type="EMBL" id="QYUL01000001">
    <property type="protein sequence ID" value="RJF85124.1"/>
    <property type="molecule type" value="Genomic_DNA"/>
</dbReference>
<comment type="caution">
    <text evidence="15">The sequence shown here is derived from an EMBL/GenBank/DDBJ whole genome shotgun (WGS) entry which is preliminary data.</text>
</comment>
<sequence>MQYVSTRGAAPVLGFEDVLLAGLARDGGLYVPQTWPQFSAEDIRALRGLPYSEIAVRVMLPFLGGAIAEDEFRALVQDAYASFDHSAVTPLVQLDQRTWVLELFHGPTLAFKDVALQLLGRLFDHVLAKRGERVTIVGATSGDTGSAAIEACRDRQNIDIFIMHPKGRTSEVQRRQMTSVLSSNVHNIALDGTFDDCQDLVKAMFNDGAFRDKMGLSAVNSINWARIMAQIVYYFTAAVALGAPDRKIAFTVPTGNFGNVYAAYGARAMGLPIEKLVVGSNSNDILARFFASGTMAAAPVVPTFSPSMDIQISSNFERLLFDLLDRDGDAVTAALNAFRAEGKFVVTEAQLAKALTIFSGHRVDEDGTMATIAATWEESGYLLDPHTAVGVAAAKADPLDPAIPMVVLATAHAAKFPDAVEKASGHRPPLPPRLSDLYEREERLTDLPNDLGVVQQFVVSHARAAQEAA</sequence>
<dbReference type="UniPathway" id="UPA00050">
    <property type="reaction ID" value="UER00065"/>
</dbReference>
<dbReference type="GO" id="GO:0004795">
    <property type="term" value="F:threonine synthase activity"/>
    <property type="evidence" value="ECO:0007669"/>
    <property type="project" value="UniProtKB-UniRule"/>
</dbReference>
<organism evidence="15 16">
    <name type="scientific">Azospirillum cavernae</name>
    <dbReference type="NCBI Taxonomy" id="2320860"/>
    <lineage>
        <taxon>Bacteria</taxon>
        <taxon>Pseudomonadati</taxon>
        <taxon>Pseudomonadota</taxon>
        <taxon>Alphaproteobacteria</taxon>
        <taxon>Rhodospirillales</taxon>
        <taxon>Azospirillaceae</taxon>
        <taxon>Azospirillum</taxon>
    </lineage>
</organism>
<dbReference type="RefSeq" id="WP_119830753.1">
    <property type="nucleotide sequence ID" value="NZ_QYUL01000001.1"/>
</dbReference>
<comment type="similarity">
    <text evidence="3">Belongs to the threonine synthase family.</text>
</comment>
<proteinExistence type="inferred from homology"/>
<feature type="domain" description="Threonine synthase N-terminal" evidence="14">
    <location>
        <begin position="2"/>
        <end position="80"/>
    </location>
</feature>
<dbReference type="InterPro" id="IPR036052">
    <property type="entry name" value="TrpB-like_PALP_sf"/>
</dbReference>
<gene>
    <name evidence="15" type="ORF">D3877_03280</name>
</gene>
<evidence type="ECO:0000256" key="12">
    <source>
        <dbReference type="PIRSR" id="PIRSR604450-51"/>
    </source>
</evidence>
<protein>
    <recommendedName>
        <fullName evidence="5 11">Threonine synthase</fullName>
        <ecNumber evidence="4 11">4.2.3.1</ecNumber>
    </recommendedName>
</protein>
<dbReference type="Gene3D" id="3.90.1380.10">
    <property type="entry name" value="Threonine synthase, N-terminal domain"/>
    <property type="match status" value="1"/>
</dbReference>
<dbReference type="SUPFAM" id="SSF53686">
    <property type="entry name" value="Tryptophan synthase beta subunit-like PLP-dependent enzymes"/>
    <property type="match status" value="1"/>
</dbReference>
<dbReference type="CDD" id="cd01560">
    <property type="entry name" value="Thr-synth_2"/>
    <property type="match status" value="1"/>
</dbReference>
<name>A0A418W590_9PROT</name>
<dbReference type="Gene3D" id="3.40.50.1100">
    <property type="match status" value="2"/>
</dbReference>
<keyword evidence="9 15" id="KW-0456">Lyase</keyword>
<dbReference type="PANTHER" id="PTHR42690">
    <property type="entry name" value="THREONINE SYNTHASE FAMILY MEMBER"/>
    <property type="match status" value="1"/>
</dbReference>
<evidence type="ECO:0000256" key="4">
    <source>
        <dbReference type="ARBA" id="ARBA00013028"/>
    </source>
</evidence>
<dbReference type="InterPro" id="IPR001926">
    <property type="entry name" value="TrpB-like_PALP"/>
</dbReference>
<evidence type="ECO:0000256" key="1">
    <source>
        <dbReference type="ARBA" id="ARBA00001933"/>
    </source>
</evidence>
<dbReference type="InterPro" id="IPR037158">
    <property type="entry name" value="Thr_synth_N_sf"/>
</dbReference>
<dbReference type="GO" id="GO:0009088">
    <property type="term" value="P:threonine biosynthetic process"/>
    <property type="evidence" value="ECO:0007669"/>
    <property type="project" value="UniProtKB-UniRule"/>
</dbReference>
<dbReference type="OrthoDB" id="9763107at2"/>
<reference evidence="15 16" key="1">
    <citation type="submission" date="2018-09" db="EMBL/GenBank/DDBJ databases">
        <authorList>
            <person name="Zhu H."/>
        </authorList>
    </citation>
    <scope>NUCLEOTIDE SEQUENCE [LARGE SCALE GENOMIC DNA]</scope>
    <source>
        <strain evidence="15 16">K2W22B-5</strain>
    </source>
</reference>
<dbReference type="InterPro" id="IPR004450">
    <property type="entry name" value="Thr_synthase-like"/>
</dbReference>
<evidence type="ECO:0000256" key="7">
    <source>
        <dbReference type="ARBA" id="ARBA00022697"/>
    </source>
</evidence>
<evidence type="ECO:0000256" key="6">
    <source>
        <dbReference type="ARBA" id="ARBA00022605"/>
    </source>
</evidence>
<dbReference type="InterPro" id="IPR029144">
    <property type="entry name" value="Thr_synth_N"/>
</dbReference>
<feature type="modified residue" description="N6-(pyridoxal phosphate)lysine" evidence="12">
    <location>
        <position position="112"/>
    </location>
</feature>